<sequence length="77" mass="8938">MRQHIPDGPFDKVINLKPEETAKYVISQTRITRQGKDSIKKKQEVYDHKLCVLTDEVINTELSIPLFMILPDEGKEQ</sequence>
<protein>
    <submittedName>
        <fullName evidence="1">Uncharacterized protein</fullName>
    </submittedName>
</protein>
<organism evidence="1 2">
    <name type="scientific">Plasmodium inui San Antonio 1</name>
    <dbReference type="NCBI Taxonomy" id="1237626"/>
    <lineage>
        <taxon>Eukaryota</taxon>
        <taxon>Sar</taxon>
        <taxon>Alveolata</taxon>
        <taxon>Apicomplexa</taxon>
        <taxon>Aconoidasida</taxon>
        <taxon>Haemosporida</taxon>
        <taxon>Plasmodiidae</taxon>
        <taxon>Plasmodium</taxon>
        <taxon>Plasmodium (Plasmodium)</taxon>
    </lineage>
</organism>
<dbReference type="Proteomes" id="UP000030640">
    <property type="component" value="Unassembled WGS sequence"/>
</dbReference>
<evidence type="ECO:0000313" key="1">
    <source>
        <dbReference type="EMBL" id="EUD64207.1"/>
    </source>
</evidence>
<dbReference type="AlphaFoldDB" id="W6ZTG6"/>
<keyword evidence="2" id="KW-1185">Reference proteome</keyword>
<accession>W6ZTG6</accession>
<reference evidence="1 2" key="1">
    <citation type="submission" date="2013-02" db="EMBL/GenBank/DDBJ databases">
        <title>The Genome Sequence of Plasmodium inui San Antonio 1.</title>
        <authorList>
            <consortium name="The Broad Institute Genome Sequencing Platform"/>
            <consortium name="The Broad Institute Genome Sequencing Center for Infectious Disease"/>
            <person name="Neafsey D."/>
            <person name="Cheeseman I."/>
            <person name="Volkman S."/>
            <person name="Adams J."/>
            <person name="Walker B."/>
            <person name="Young S.K."/>
            <person name="Zeng Q."/>
            <person name="Gargeya S."/>
            <person name="Fitzgerald M."/>
            <person name="Haas B."/>
            <person name="Abouelleil A."/>
            <person name="Alvarado L."/>
            <person name="Arachchi H.M."/>
            <person name="Berlin A.M."/>
            <person name="Chapman S.B."/>
            <person name="Dewar J."/>
            <person name="Goldberg J."/>
            <person name="Griggs A."/>
            <person name="Gujja S."/>
            <person name="Hansen M."/>
            <person name="Howarth C."/>
            <person name="Imamovic A."/>
            <person name="Larimer J."/>
            <person name="McCowan C."/>
            <person name="Murphy C."/>
            <person name="Neiman D."/>
            <person name="Pearson M."/>
            <person name="Priest M."/>
            <person name="Roberts A."/>
            <person name="Saif S."/>
            <person name="Shea T."/>
            <person name="Sisk P."/>
            <person name="Sykes S."/>
            <person name="Wortman J."/>
            <person name="Nusbaum C."/>
            <person name="Birren B."/>
        </authorList>
    </citation>
    <scope>NUCLEOTIDE SEQUENCE [LARGE SCALE GENOMIC DNA]</scope>
    <source>
        <strain evidence="1 2">San Antonio 1</strain>
    </source>
</reference>
<dbReference type="RefSeq" id="XP_008819211.1">
    <property type="nucleotide sequence ID" value="XM_008820989.1"/>
</dbReference>
<dbReference type="GeneID" id="20040692"/>
<gene>
    <name evidence="1" type="ORF">C922_05418</name>
</gene>
<name>W6ZTG6_9APIC</name>
<proteinExistence type="predicted"/>
<dbReference type="EMBL" id="KI965528">
    <property type="protein sequence ID" value="EUD64207.1"/>
    <property type="molecule type" value="Genomic_DNA"/>
</dbReference>
<evidence type="ECO:0000313" key="2">
    <source>
        <dbReference type="Proteomes" id="UP000030640"/>
    </source>
</evidence>
<dbReference type="VEuPathDB" id="PlasmoDB:C922_05418"/>